<dbReference type="Pfam" id="PF06114">
    <property type="entry name" value="Peptidase_M78"/>
    <property type="match status" value="1"/>
</dbReference>
<gene>
    <name evidence="2" type="ORF">L1F33_01530</name>
</gene>
<evidence type="ECO:0000313" key="2">
    <source>
        <dbReference type="EMBL" id="UVI39672.1"/>
    </source>
</evidence>
<feature type="domain" description="IrrE N-terminal-like" evidence="1">
    <location>
        <begin position="33"/>
        <end position="171"/>
    </location>
</feature>
<dbReference type="EMBL" id="CP092471">
    <property type="protein sequence ID" value="UVI39672.1"/>
    <property type="molecule type" value="Genomic_DNA"/>
</dbReference>
<dbReference type="InterPro" id="IPR052345">
    <property type="entry name" value="Rad_response_metalloprotease"/>
</dbReference>
<dbReference type="InterPro" id="IPR010359">
    <property type="entry name" value="IrrE_HExxH"/>
</dbReference>
<reference evidence="2" key="1">
    <citation type="submission" date="2022-02" db="EMBL/GenBank/DDBJ databases">
        <title>Qipengyuania spongiae sp. nov., isolated from marine sponge.</title>
        <authorList>
            <person name="Li Z."/>
            <person name="Zhang M."/>
        </authorList>
    </citation>
    <scope>NUCLEOTIDE SEQUENCE</scope>
    <source>
        <strain evidence="2">PHS-Z21</strain>
    </source>
</reference>
<evidence type="ECO:0000313" key="3">
    <source>
        <dbReference type="Proteomes" id="UP001065265"/>
    </source>
</evidence>
<accession>A0ABY5SYQ9</accession>
<dbReference type="PANTHER" id="PTHR43236:SF2">
    <property type="entry name" value="BLL0069 PROTEIN"/>
    <property type="match status" value="1"/>
</dbReference>
<dbReference type="Proteomes" id="UP001065265">
    <property type="component" value="Chromosome"/>
</dbReference>
<sequence length="174" mass="19413">MISFKQAARDHAKAILAEFGVEAAPVPVERIIKRRNIRVQFSPLDKELSGMALIKDGASIIGVNALHHPNRQRFTMAHELGHHVMHQTQINGTVHVDKGFAMILMRDDLAAQGTDRMEIEANTFASELLMPTNILEQLLDVGSVDLDDTSALEVIAKRFKVSLSALQYRLMAFR</sequence>
<dbReference type="RefSeq" id="WP_265559268.1">
    <property type="nucleotide sequence ID" value="NZ_CP092471.1"/>
</dbReference>
<organism evidence="2 3">
    <name type="scientific">Qipengyuania spongiae</name>
    <dbReference type="NCBI Taxonomy" id="2909673"/>
    <lineage>
        <taxon>Bacteria</taxon>
        <taxon>Pseudomonadati</taxon>
        <taxon>Pseudomonadota</taxon>
        <taxon>Alphaproteobacteria</taxon>
        <taxon>Sphingomonadales</taxon>
        <taxon>Erythrobacteraceae</taxon>
        <taxon>Qipengyuania</taxon>
    </lineage>
</organism>
<dbReference type="Gene3D" id="1.10.10.2910">
    <property type="match status" value="1"/>
</dbReference>
<proteinExistence type="predicted"/>
<name>A0ABY5SYQ9_9SPHN</name>
<protein>
    <submittedName>
        <fullName evidence="2">ImmA/IrrE family metallo-endopeptidase</fullName>
    </submittedName>
</protein>
<keyword evidence="3" id="KW-1185">Reference proteome</keyword>
<evidence type="ECO:0000259" key="1">
    <source>
        <dbReference type="Pfam" id="PF06114"/>
    </source>
</evidence>
<dbReference type="PANTHER" id="PTHR43236">
    <property type="entry name" value="ANTITOXIN HIGA1"/>
    <property type="match status" value="1"/>
</dbReference>